<reference evidence="1 2" key="1">
    <citation type="journal article" date="2019" name="Sci. Rep.">
        <title>Orb-weaving spider Araneus ventricosus genome elucidates the spidroin gene catalogue.</title>
        <authorList>
            <person name="Kono N."/>
            <person name="Nakamura H."/>
            <person name="Ohtoshi R."/>
            <person name="Moran D.A.P."/>
            <person name="Shinohara A."/>
            <person name="Yoshida Y."/>
            <person name="Fujiwara M."/>
            <person name="Mori M."/>
            <person name="Tomita M."/>
            <person name="Arakawa K."/>
        </authorList>
    </citation>
    <scope>NUCLEOTIDE SEQUENCE [LARGE SCALE GENOMIC DNA]</scope>
</reference>
<name>A0A4Y2F3L9_ARAVE</name>
<dbReference type="Proteomes" id="UP000499080">
    <property type="component" value="Unassembled WGS sequence"/>
</dbReference>
<comment type="caution">
    <text evidence="1">The sequence shown here is derived from an EMBL/GenBank/DDBJ whole genome shotgun (WGS) entry which is preliminary data.</text>
</comment>
<dbReference type="AlphaFoldDB" id="A0A4Y2F3L9"/>
<gene>
    <name evidence="1" type="ORF">AVEN_246136_1</name>
</gene>
<dbReference type="EMBL" id="BGPR01094533">
    <property type="protein sequence ID" value="GBM35129.1"/>
    <property type="molecule type" value="Genomic_DNA"/>
</dbReference>
<accession>A0A4Y2F3L9</accession>
<evidence type="ECO:0000313" key="2">
    <source>
        <dbReference type="Proteomes" id="UP000499080"/>
    </source>
</evidence>
<keyword evidence="2" id="KW-1185">Reference proteome</keyword>
<evidence type="ECO:0000313" key="1">
    <source>
        <dbReference type="EMBL" id="GBM35129.1"/>
    </source>
</evidence>
<organism evidence="1 2">
    <name type="scientific">Araneus ventricosus</name>
    <name type="common">Orbweaver spider</name>
    <name type="synonym">Epeira ventricosa</name>
    <dbReference type="NCBI Taxonomy" id="182803"/>
    <lineage>
        <taxon>Eukaryota</taxon>
        <taxon>Metazoa</taxon>
        <taxon>Ecdysozoa</taxon>
        <taxon>Arthropoda</taxon>
        <taxon>Chelicerata</taxon>
        <taxon>Arachnida</taxon>
        <taxon>Araneae</taxon>
        <taxon>Araneomorphae</taxon>
        <taxon>Entelegynae</taxon>
        <taxon>Araneoidea</taxon>
        <taxon>Araneidae</taxon>
        <taxon>Araneus</taxon>
    </lineage>
</organism>
<proteinExistence type="predicted"/>
<sequence>MYRTVCLPMATPAQIITPPPPNGTLWCKNAGLFRAPRFPPDDNQPVFRLSTKAGLVCEEQVAPLSSTPSAMLL</sequence>
<protein>
    <submittedName>
        <fullName evidence="1">Uncharacterized protein</fullName>
    </submittedName>
</protein>